<keyword evidence="2" id="KW-1185">Reference proteome</keyword>
<proteinExistence type="predicted"/>
<reference evidence="1 2" key="1">
    <citation type="journal article" date="2019" name="Nat. Ecol. Evol.">
        <title>Megaphylogeny resolves global patterns of mushroom evolution.</title>
        <authorList>
            <person name="Varga T."/>
            <person name="Krizsan K."/>
            <person name="Foldi C."/>
            <person name="Dima B."/>
            <person name="Sanchez-Garcia M."/>
            <person name="Sanchez-Ramirez S."/>
            <person name="Szollosi G.J."/>
            <person name="Szarkandi J.G."/>
            <person name="Papp V."/>
            <person name="Albert L."/>
            <person name="Andreopoulos W."/>
            <person name="Angelini C."/>
            <person name="Antonin V."/>
            <person name="Barry K.W."/>
            <person name="Bougher N.L."/>
            <person name="Buchanan P."/>
            <person name="Buyck B."/>
            <person name="Bense V."/>
            <person name="Catcheside P."/>
            <person name="Chovatia M."/>
            <person name="Cooper J."/>
            <person name="Damon W."/>
            <person name="Desjardin D."/>
            <person name="Finy P."/>
            <person name="Geml J."/>
            <person name="Haridas S."/>
            <person name="Hughes K."/>
            <person name="Justo A."/>
            <person name="Karasinski D."/>
            <person name="Kautmanova I."/>
            <person name="Kiss B."/>
            <person name="Kocsube S."/>
            <person name="Kotiranta H."/>
            <person name="LaButti K.M."/>
            <person name="Lechner B.E."/>
            <person name="Liimatainen K."/>
            <person name="Lipzen A."/>
            <person name="Lukacs Z."/>
            <person name="Mihaltcheva S."/>
            <person name="Morgado L.N."/>
            <person name="Niskanen T."/>
            <person name="Noordeloos M.E."/>
            <person name="Ohm R.A."/>
            <person name="Ortiz-Santana B."/>
            <person name="Ovrebo C."/>
            <person name="Racz N."/>
            <person name="Riley R."/>
            <person name="Savchenko A."/>
            <person name="Shiryaev A."/>
            <person name="Soop K."/>
            <person name="Spirin V."/>
            <person name="Szebenyi C."/>
            <person name="Tomsovsky M."/>
            <person name="Tulloss R.E."/>
            <person name="Uehling J."/>
            <person name="Grigoriev I.V."/>
            <person name="Vagvolgyi C."/>
            <person name="Papp T."/>
            <person name="Martin F.M."/>
            <person name="Miettinen O."/>
            <person name="Hibbett D.S."/>
            <person name="Nagy L.G."/>
        </authorList>
    </citation>
    <scope>NUCLEOTIDE SEQUENCE [LARGE SCALE GENOMIC DNA]</scope>
    <source>
        <strain evidence="1 2">CBS 121175</strain>
    </source>
</reference>
<gene>
    <name evidence="1" type="ORF">FA15DRAFT_710679</name>
</gene>
<sequence length="228" mass="26575">MPESPTPTVRRAIPKRKVVEAVLPPPLVDVTRYERRLIMSFQGTTFEEAWLTFSEDCAFLVMKAIEEGEQMAFLAQVAKVVNERWPVSQEGSELDVKERTKQRIERLKLQILFSAQERQYIKPPRFPHWAMMEELRGLKWEFHMFPLRAKFLRARADARLRKVETDGAPKAIQDMLAREKERVYQIAYDLDRRVAGLPYVRYGDMTRAIPISSLQPKNNTKPCSPNAL</sequence>
<name>A0A5C3KCC3_COPMA</name>
<evidence type="ECO:0000313" key="1">
    <source>
        <dbReference type="EMBL" id="TFK17568.1"/>
    </source>
</evidence>
<accession>A0A5C3KCC3</accession>
<evidence type="ECO:0000313" key="2">
    <source>
        <dbReference type="Proteomes" id="UP000307440"/>
    </source>
</evidence>
<protein>
    <submittedName>
        <fullName evidence="1">Uncharacterized protein</fullName>
    </submittedName>
</protein>
<dbReference type="AlphaFoldDB" id="A0A5C3KCC3"/>
<dbReference type="EMBL" id="ML210491">
    <property type="protein sequence ID" value="TFK17568.1"/>
    <property type="molecule type" value="Genomic_DNA"/>
</dbReference>
<dbReference type="Proteomes" id="UP000307440">
    <property type="component" value="Unassembled WGS sequence"/>
</dbReference>
<organism evidence="1 2">
    <name type="scientific">Coprinopsis marcescibilis</name>
    <name type="common">Agaric fungus</name>
    <name type="synonym">Psathyrella marcescibilis</name>
    <dbReference type="NCBI Taxonomy" id="230819"/>
    <lineage>
        <taxon>Eukaryota</taxon>
        <taxon>Fungi</taxon>
        <taxon>Dikarya</taxon>
        <taxon>Basidiomycota</taxon>
        <taxon>Agaricomycotina</taxon>
        <taxon>Agaricomycetes</taxon>
        <taxon>Agaricomycetidae</taxon>
        <taxon>Agaricales</taxon>
        <taxon>Agaricineae</taxon>
        <taxon>Psathyrellaceae</taxon>
        <taxon>Coprinopsis</taxon>
    </lineage>
</organism>